<comment type="caution">
    <text evidence="3">The sequence shown here is derived from an EMBL/GenBank/DDBJ whole genome shotgun (WGS) entry which is preliminary data.</text>
</comment>
<dbReference type="InterPro" id="IPR002109">
    <property type="entry name" value="Glutaredoxin"/>
</dbReference>
<evidence type="ECO:0000256" key="1">
    <source>
        <dbReference type="SAM" id="MobiDB-lite"/>
    </source>
</evidence>
<reference evidence="3" key="1">
    <citation type="submission" date="2021-01" db="EMBL/GenBank/DDBJ databases">
        <title>Adiantum capillus-veneris genome.</title>
        <authorList>
            <person name="Fang Y."/>
            <person name="Liao Q."/>
        </authorList>
    </citation>
    <scope>NUCLEOTIDE SEQUENCE</scope>
    <source>
        <strain evidence="3">H3</strain>
        <tissue evidence="3">Leaf</tissue>
    </source>
</reference>
<dbReference type="CDD" id="cd03031">
    <property type="entry name" value="GRX_GRX_like"/>
    <property type="match status" value="1"/>
</dbReference>
<dbReference type="PANTHER" id="PTHR45669:SF7">
    <property type="entry name" value="F1N19.7"/>
    <property type="match status" value="1"/>
</dbReference>
<feature type="region of interest" description="Disordered" evidence="1">
    <location>
        <begin position="294"/>
        <end position="323"/>
    </location>
</feature>
<feature type="compositionally biased region" description="Low complexity" evidence="1">
    <location>
        <begin position="300"/>
        <end position="323"/>
    </location>
</feature>
<dbReference type="Gene3D" id="3.40.30.10">
    <property type="entry name" value="Glutaredoxin"/>
    <property type="match status" value="1"/>
</dbReference>
<dbReference type="OrthoDB" id="423313at2759"/>
<dbReference type="Pfam" id="PF23733">
    <property type="entry name" value="GRXCR1-2_C"/>
    <property type="match status" value="1"/>
</dbReference>
<feature type="domain" description="Glutaredoxin" evidence="2">
    <location>
        <begin position="400"/>
        <end position="465"/>
    </location>
</feature>
<feature type="compositionally biased region" description="Polar residues" evidence="1">
    <location>
        <begin position="106"/>
        <end position="116"/>
    </location>
</feature>
<feature type="compositionally biased region" description="Basic and acidic residues" evidence="1">
    <location>
        <begin position="29"/>
        <end position="39"/>
    </location>
</feature>
<dbReference type="InterPro" id="IPR036249">
    <property type="entry name" value="Thioredoxin-like_sf"/>
</dbReference>
<dbReference type="Proteomes" id="UP000886520">
    <property type="component" value="Chromosome 11"/>
</dbReference>
<feature type="region of interest" description="Disordered" evidence="1">
    <location>
        <begin position="104"/>
        <end position="136"/>
    </location>
</feature>
<protein>
    <recommendedName>
        <fullName evidence="2">Glutaredoxin domain-containing protein</fullName>
    </recommendedName>
</protein>
<proteinExistence type="predicted"/>
<dbReference type="SUPFAM" id="SSF52833">
    <property type="entry name" value="Thioredoxin-like"/>
    <property type="match status" value="1"/>
</dbReference>
<sequence length="541" mass="59821">MGSSPSKQQSRQDGHDVSLLHSMSLPNRNRLESREDGRKFSWKSRLSSMPTLVGRESSLGSIFGLSSTLRQVPEEDVDACQPSVLVQEQLSSVGVPNKMNEKSLRRTVSFQPTWDSSPDAKRSFSQKPMKKEASGAEGTLALSMKLDSVCDFLPHKDERSAGLRSLLNPVLMPSHSFASPTRPASDPSKAVASWMSFKPRANDCSPGKSSTFARSNSFRGSSFGNSFQAKLELSPGKSSFSARSSSFRDLSIRSNSQAKVDLESGSDIVNESVGSPLFDPLILATFEKALESLSDDSNHSSDLNTNDNSSSASESESSSDSESLALHQEGMVHLEDFDSGSCPDVRILRSPSTLRASAFLNRKVSFSRVFSLKNDESWTGRDYLDRFEMMCPPGGENKVILYFTSLRVVRKTFEDCCMLRLILKGLRVHVDERDVWMHSNFRKELTEVMGAALSVPRLFIRGRYIGGAVEVEQLHEEGILGKMLEGLCNDSRQECEVCGDVRFIPCITCFGSCKFVSQEDVLERCPDCNENGLIMCPHCDR</sequence>
<keyword evidence="4" id="KW-1185">Reference proteome</keyword>
<name>A0A9D4UV54_ADICA</name>
<feature type="region of interest" description="Disordered" evidence="1">
    <location>
        <begin position="1"/>
        <end position="39"/>
    </location>
</feature>
<accession>A0A9D4UV54</accession>
<organism evidence="3 4">
    <name type="scientific">Adiantum capillus-veneris</name>
    <name type="common">Maidenhair fern</name>
    <dbReference type="NCBI Taxonomy" id="13818"/>
    <lineage>
        <taxon>Eukaryota</taxon>
        <taxon>Viridiplantae</taxon>
        <taxon>Streptophyta</taxon>
        <taxon>Embryophyta</taxon>
        <taxon>Tracheophyta</taxon>
        <taxon>Polypodiopsida</taxon>
        <taxon>Polypodiidae</taxon>
        <taxon>Polypodiales</taxon>
        <taxon>Pteridineae</taxon>
        <taxon>Pteridaceae</taxon>
        <taxon>Vittarioideae</taxon>
        <taxon>Adiantum</taxon>
    </lineage>
</organism>
<evidence type="ECO:0000259" key="2">
    <source>
        <dbReference type="Pfam" id="PF00462"/>
    </source>
</evidence>
<dbReference type="Pfam" id="PF00462">
    <property type="entry name" value="Glutaredoxin"/>
    <property type="match status" value="1"/>
</dbReference>
<dbReference type="PROSITE" id="PS51354">
    <property type="entry name" value="GLUTAREDOXIN_2"/>
    <property type="match status" value="1"/>
</dbReference>
<dbReference type="EMBL" id="JABFUD020000011">
    <property type="protein sequence ID" value="KAI5074037.1"/>
    <property type="molecule type" value="Genomic_DNA"/>
</dbReference>
<gene>
    <name evidence="3" type="ORF">GOP47_0012050</name>
</gene>
<evidence type="ECO:0000313" key="3">
    <source>
        <dbReference type="EMBL" id="KAI5074037.1"/>
    </source>
</evidence>
<dbReference type="PANTHER" id="PTHR45669">
    <property type="entry name" value="GLUTAREDOXIN DOMAIN-CONTAINING CYSTEINE-RICH PROTEIN CG12206-RELATED"/>
    <property type="match status" value="1"/>
</dbReference>
<dbReference type="AlphaFoldDB" id="A0A9D4UV54"/>
<evidence type="ECO:0000313" key="4">
    <source>
        <dbReference type="Proteomes" id="UP000886520"/>
    </source>
</evidence>